<dbReference type="STRING" id="1798182.GA0061081_10854"/>
<dbReference type="InterPro" id="IPR004919">
    <property type="entry name" value="GmrSD_N"/>
</dbReference>
<organism evidence="2 3">
    <name type="scientific">Gilliamella bombicola</name>
    <dbReference type="NCBI Taxonomy" id="1798182"/>
    <lineage>
        <taxon>Bacteria</taxon>
        <taxon>Pseudomonadati</taxon>
        <taxon>Pseudomonadota</taxon>
        <taxon>Gammaproteobacteria</taxon>
        <taxon>Orbales</taxon>
        <taxon>Orbaceae</taxon>
        <taxon>Gilliamella</taxon>
    </lineage>
</organism>
<evidence type="ECO:0000313" key="3">
    <source>
        <dbReference type="Proteomes" id="UP000199670"/>
    </source>
</evidence>
<gene>
    <name evidence="2" type="ORF">GA0061081_10854</name>
</gene>
<sequence length="409" mass="48578">MENRVYYGEYTLKHWIELILNKNIILPDYQRHFVWSDEKVKTLIQTFSNKQFIPPVTIGAFKIDGKNDNLILDGQQRLTSILLAYLGLYPNKDKYSKPLESYVSENDDEDDDEDPCICEWTFRELTKKGSNRDDLIKKINNAEYKSLDFNLDDEFFEKNFLGFSYLVPDISDDAKIQQKYYSSVFRNINIQGQTLLPQESRASLYFLDKELTNFFTPDFCQKITVKNFGNKAKFDFVRYLSLLSHYFKSQNKNIVARSYKSKMEQYYEQYIYCVVNDEESKLFGKFSEIFPNKEYSSRFELLKQTINNLKIPNEYSSIIDLDVYFFGLIYQIIFNKNEIPIIDNTKIKFKDGDSIKYIEIDEFKTKIDEKINIFKKGAHKKSPSNLQHLRKRMEQSIKLYEKIIDNENA</sequence>
<feature type="domain" description="GmrSD restriction endonucleases N-terminal" evidence="1">
    <location>
        <begin position="20"/>
        <end position="206"/>
    </location>
</feature>
<evidence type="ECO:0000259" key="1">
    <source>
        <dbReference type="Pfam" id="PF03235"/>
    </source>
</evidence>
<name>A0A1C4CDM6_9GAMM</name>
<protein>
    <recommendedName>
        <fullName evidence="1">GmrSD restriction endonucleases N-terminal domain-containing protein</fullName>
    </recommendedName>
</protein>
<dbReference type="AlphaFoldDB" id="A0A1C4CDM6"/>
<keyword evidence="3" id="KW-1185">Reference proteome</keyword>
<reference evidence="3" key="1">
    <citation type="submission" date="2016-08" db="EMBL/GenBank/DDBJ databases">
        <authorList>
            <person name="Varghese N."/>
            <person name="Submissions Spin"/>
        </authorList>
    </citation>
    <scope>NUCLEOTIDE SEQUENCE [LARGE SCALE GENOMIC DNA]</scope>
    <source>
        <strain evidence="3">R-53248</strain>
    </source>
</reference>
<dbReference type="EMBL" id="FMAQ01000008">
    <property type="protein sequence ID" value="SCC17142.1"/>
    <property type="molecule type" value="Genomic_DNA"/>
</dbReference>
<evidence type="ECO:0000313" key="2">
    <source>
        <dbReference type="EMBL" id="SCC17142.1"/>
    </source>
</evidence>
<dbReference type="OrthoDB" id="7802453at2"/>
<accession>A0A1C4CDM6</accession>
<proteinExistence type="predicted"/>
<dbReference type="Pfam" id="PF03235">
    <property type="entry name" value="GmrSD_N"/>
    <property type="match status" value="1"/>
</dbReference>
<dbReference type="Proteomes" id="UP000199670">
    <property type="component" value="Unassembled WGS sequence"/>
</dbReference>